<dbReference type="InterPro" id="IPR024445">
    <property type="entry name" value="Tnp_ISXO2-like"/>
</dbReference>
<dbReference type="Pfam" id="PF12762">
    <property type="entry name" value="DDE_Tnp_IS1595"/>
    <property type="match status" value="1"/>
</dbReference>
<dbReference type="EMBL" id="JAQOUE010000001">
    <property type="protein sequence ID" value="MDT7041507.1"/>
    <property type="molecule type" value="Genomic_DNA"/>
</dbReference>
<dbReference type="PANTHER" id="PTHR47163">
    <property type="entry name" value="DDE_TNP_IS1595 DOMAIN-CONTAINING PROTEIN"/>
    <property type="match status" value="1"/>
</dbReference>
<dbReference type="InterPro" id="IPR053164">
    <property type="entry name" value="IS1016-like_transposase"/>
</dbReference>
<evidence type="ECO:0000313" key="3">
    <source>
        <dbReference type="Proteomes" id="UP001250932"/>
    </source>
</evidence>
<dbReference type="SMART" id="SM01126">
    <property type="entry name" value="DDE_Tnp_IS1595"/>
    <property type="match status" value="1"/>
</dbReference>
<name>A0ABU3K534_9BACT</name>
<evidence type="ECO:0000313" key="2">
    <source>
        <dbReference type="EMBL" id="MDT7041507.1"/>
    </source>
</evidence>
<reference evidence="2 3" key="1">
    <citation type="journal article" date="2023" name="ISME J.">
        <title>Cultivation and genomic characterization of novel and ubiquitous marine nitrite-oxidizing bacteria from the Nitrospirales.</title>
        <authorList>
            <person name="Mueller A.J."/>
            <person name="Daebeler A."/>
            <person name="Herbold C.W."/>
            <person name="Kirkegaard R.H."/>
            <person name="Daims H."/>
        </authorList>
    </citation>
    <scope>NUCLEOTIDE SEQUENCE [LARGE SCALE GENOMIC DNA]</scope>
    <source>
        <strain evidence="2 3">EB</strain>
    </source>
</reference>
<dbReference type="Pfam" id="PF12760">
    <property type="entry name" value="Zn_ribbon_IS1595"/>
    <property type="match status" value="1"/>
</dbReference>
<protein>
    <submittedName>
        <fullName evidence="2">IS1595 family transposase</fullName>
    </submittedName>
</protein>
<evidence type="ECO:0000259" key="1">
    <source>
        <dbReference type="SMART" id="SM01126"/>
    </source>
</evidence>
<proteinExistence type="predicted"/>
<organism evidence="2 3">
    <name type="scientific">Candidatus Nitronereus thalassa</name>
    <dbReference type="NCBI Taxonomy" id="3020898"/>
    <lineage>
        <taxon>Bacteria</taxon>
        <taxon>Pseudomonadati</taxon>
        <taxon>Nitrospirota</taxon>
        <taxon>Nitrospiria</taxon>
        <taxon>Nitrospirales</taxon>
        <taxon>Nitrospiraceae</taxon>
        <taxon>Candidatus Nitronereus</taxon>
    </lineage>
</organism>
<dbReference type="PANTHER" id="PTHR47163:SF2">
    <property type="entry name" value="SI:DKEY-17M8.2"/>
    <property type="match status" value="1"/>
</dbReference>
<feature type="domain" description="ISXO2-like transposase" evidence="1">
    <location>
        <begin position="125"/>
        <end position="266"/>
    </location>
</feature>
<comment type="caution">
    <text evidence="2">The sequence shown here is derived from an EMBL/GenBank/DDBJ whole genome shotgun (WGS) entry which is preliminary data.</text>
</comment>
<dbReference type="InterPro" id="IPR024442">
    <property type="entry name" value="Transposase_Zn_ribbon"/>
</dbReference>
<dbReference type="Proteomes" id="UP001250932">
    <property type="component" value="Unassembled WGS sequence"/>
</dbReference>
<accession>A0ABU3K534</accession>
<dbReference type="RefSeq" id="WP_313831859.1">
    <property type="nucleotide sequence ID" value="NZ_JAQOUE010000001.1"/>
</dbReference>
<sequence length="289" mass="33252">MKTYTLKQFQKDFPNDEACLEWLMQSRWPNGIHCKKCNRVTKHHRLTNRPKYSCQFCGNHVSPLAGTILEKSSTSLYNWFYAMYLMASTRCGVSAKQIERETGVTYKTAWRMYKQIRSMLGEDYNLEGSSVEVDETYIGGKRKGKRGRGAEGKSIVVGAVQRKGKVVAKKVENVKANTLVPFVTERVLPKTIVYTDELPSYNKLPKMGYDHRRIHHASKVYVMGDIHTNNIEGFWSLVKRGINGVYHAVSDKYLQNYLDEYAFRYNRRDNPAGMFNAFVSRVVTSARAE</sequence>
<keyword evidence="3" id="KW-1185">Reference proteome</keyword>
<dbReference type="NCBIfam" id="NF033547">
    <property type="entry name" value="transpos_IS1595"/>
    <property type="match status" value="1"/>
</dbReference>
<gene>
    <name evidence="2" type="ORF">PPG34_04045</name>
</gene>